<comment type="caution">
    <text evidence="3">The sequence shown here is derived from an EMBL/GenBank/DDBJ whole genome shotgun (WGS) entry which is preliminary data.</text>
</comment>
<evidence type="ECO:0000313" key="2">
    <source>
        <dbReference type="EMBL" id="KAF1752873.1"/>
    </source>
</evidence>
<reference evidence="2 5" key="3">
    <citation type="submission" date="2019-12" db="EMBL/GenBank/DDBJ databases">
        <title>Chromosome-level assembly of the Caenorhabditis remanei genome.</title>
        <authorList>
            <person name="Teterina A.A."/>
            <person name="Willis J.H."/>
            <person name="Phillips P.C."/>
        </authorList>
    </citation>
    <scope>NUCLEOTIDE SEQUENCE [LARGE SCALE GENOMIC DNA]</scope>
    <source>
        <strain evidence="2 5">PX506</strain>
        <tissue evidence="2">Whole organism</tissue>
    </source>
</reference>
<dbReference type="Proteomes" id="UP000216624">
    <property type="component" value="Unassembled WGS sequence"/>
</dbReference>
<sequence>MADEKKMYLPLPPSESTRSPIRRPRRLNNQEDVDYSSYLEILSSKQPSVPELKRNAEEDNQSGPENKRIRRND</sequence>
<dbReference type="AlphaFoldDB" id="A0A260Z2Z8"/>
<accession>A0A260Z2Z8</accession>
<dbReference type="EMBL" id="NMWX01000394">
    <property type="protein sequence ID" value="OZF80066.1"/>
    <property type="molecule type" value="Genomic_DNA"/>
</dbReference>
<reference evidence="4" key="1">
    <citation type="submission" date="2017-08" db="EMBL/GenBank/DDBJ databases">
        <authorList>
            <person name="Fierst J.L."/>
        </authorList>
    </citation>
    <scope>NUCLEOTIDE SEQUENCE [LARGE SCALE GENOMIC DNA]</scope>
    <source>
        <strain evidence="4">PX439</strain>
    </source>
</reference>
<organism evidence="3 4">
    <name type="scientific">Caenorhabditis remanei</name>
    <name type="common">Caenorhabditis vulgaris</name>
    <dbReference type="NCBI Taxonomy" id="31234"/>
    <lineage>
        <taxon>Eukaryota</taxon>
        <taxon>Metazoa</taxon>
        <taxon>Ecdysozoa</taxon>
        <taxon>Nematoda</taxon>
        <taxon>Chromadorea</taxon>
        <taxon>Rhabditida</taxon>
        <taxon>Rhabditina</taxon>
        <taxon>Rhabditomorpha</taxon>
        <taxon>Rhabditoidea</taxon>
        <taxon>Rhabditidae</taxon>
        <taxon>Peloderinae</taxon>
        <taxon>Caenorhabditis</taxon>
    </lineage>
</organism>
<name>A0A260Z2Z8_CAERE</name>
<feature type="region of interest" description="Disordered" evidence="1">
    <location>
        <begin position="1"/>
        <end position="73"/>
    </location>
</feature>
<keyword evidence="4" id="KW-1185">Reference proteome</keyword>
<proteinExistence type="predicted"/>
<evidence type="ECO:0000313" key="4">
    <source>
        <dbReference type="Proteomes" id="UP000216624"/>
    </source>
</evidence>
<evidence type="ECO:0000256" key="1">
    <source>
        <dbReference type="SAM" id="MobiDB-lite"/>
    </source>
</evidence>
<evidence type="ECO:0000313" key="5">
    <source>
        <dbReference type="Proteomes" id="UP000483820"/>
    </source>
</evidence>
<reference evidence="3" key="2">
    <citation type="submission" date="2017-08" db="EMBL/GenBank/DDBJ databases">
        <authorList>
            <person name="de Groot N.N."/>
        </authorList>
    </citation>
    <scope>NUCLEOTIDE SEQUENCE [LARGE SCALE GENOMIC DNA]</scope>
    <source>
        <strain evidence="3">PX439</strain>
    </source>
</reference>
<gene>
    <name evidence="3" type="ORF">FL82_17733</name>
    <name evidence="2" type="ORF">GCK72_019428</name>
</gene>
<evidence type="ECO:0000313" key="3">
    <source>
        <dbReference type="EMBL" id="OZF80066.1"/>
    </source>
</evidence>
<dbReference type="EMBL" id="WUAV01000005">
    <property type="protein sequence ID" value="KAF1752873.1"/>
    <property type="molecule type" value="Genomic_DNA"/>
</dbReference>
<dbReference type="Proteomes" id="UP000483820">
    <property type="component" value="Chromosome V"/>
</dbReference>
<feature type="non-terminal residue" evidence="3">
    <location>
        <position position="1"/>
    </location>
</feature>
<protein>
    <submittedName>
        <fullName evidence="3">Uncharacterized protein</fullName>
    </submittedName>
</protein>